<dbReference type="AlphaFoldDB" id="A0A834TF62"/>
<reference evidence="2" key="1">
    <citation type="submission" date="2020-09" db="EMBL/GenBank/DDBJ databases">
        <title>Genome-Enabled Discovery of Anthraquinone Biosynthesis in Senna tora.</title>
        <authorList>
            <person name="Kang S.-H."/>
            <person name="Pandey R.P."/>
            <person name="Lee C.-M."/>
            <person name="Sim J.-S."/>
            <person name="Jeong J.-T."/>
            <person name="Choi B.-S."/>
            <person name="Jung M."/>
            <person name="Ginzburg D."/>
            <person name="Zhao K."/>
            <person name="Won S.Y."/>
            <person name="Oh T.-J."/>
            <person name="Yu Y."/>
            <person name="Kim N.-H."/>
            <person name="Lee O.R."/>
            <person name="Lee T.-H."/>
            <person name="Bashyal P."/>
            <person name="Kim T.-S."/>
            <person name="Lee W.-H."/>
            <person name="Kawkins C."/>
            <person name="Kim C.-K."/>
            <person name="Kim J.S."/>
            <person name="Ahn B.O."/>
            <person name="Rhee S.Y."/>
            <person name="Sohng J.K."/>
        </authorList>
    </citation>
    <scope>NUCLEOTIDE SEQUENCE</scope>
    <source>
        <tissue evidence="2">Leaf</tissue>
    </source>
</reference>
<protein>
    <submittedName>
        <fullName evidence="2">Uncharacterized protein</fullName>
    </submittedName>
</protein>
<organism evidence="2 3">
    <name type="scientific">Senna tora</name>
    <dbReference type="NCBI Taxonomy" id="362788"/>
    <lineage>
        <taxon>Eukaryota</taxon>
        <taxon>Viridiplantae</taxon>
        <taxon>Streptophyta</taxon>
        <taxon>Embryophyta</taxon>
        <taxon>Tracheophyta</taxon>
        <taxon>Spermatophyta</taxon>
        <taxon>Magnoliopsida</taxon>
        <taxon>eudicotyledons</taxon>
        <taxon>Gunneridae</taxon>
        <taxon>Pentapetalae</taxon>
        <taxon>rosids</taxon>
        <taxon>fabids</taxon>
        <taxon>Fabales</taxon>
        <taxon>Fabaceae</taxon>
        <taxon>Caesalpinioideae</taxon>
        <taxon>Cassia clade</taxon>
        <taxon>Senna</taxon>
    </lineage>
</organism>
<name>A0A834TF62_9FABA</name>
<proteinExistence type="predicted"/>
<evidence type="ECO:0000313" key="2">
    <source>
        <dbReference type="EMBL" id="KAF7819992.1"/>
    </source>
</evidence>
<sequence length="45" mass="5408">MEHLLLCLEEKNKHPTPSSPTQIRRRPHHLRPLLRQSPHIKLKLK</sequence>
<evidence type="ECO:0000313" key="3">
    <source>
        <dbReference type="Proteomes" id="UP000634136"/>
    </source>
</evidence>
<feature type="region of interest" description="Disordered" evidence="1">
    <location>
        <begin position="1"/>
        <end position="45"/>
    </location>
</feature>
<accession>A0A834TF62</accession>
<feature type="compositionally biased region" description="Basic and acidic residues" evidence="1">
    <location>
        <begin position="1"/>
        <end position="13"/>
    </location>
</feature>
<dbReference type="EMBL" id="JAAIUW010000008">
    <property type="protein sequence ID" value="KAF7819992.1"/>
    <property type="molecule type" value="Genomic_DNA"/>
</dbReference>
<gene>
    <name evidence="2" type="ORF">G2W53_025447</name>
</gene>
<dbReference type="Proteomes" id="UP000634136">
    <property type="component" value="Unassembled WGS sequence"/>
</dbReference>
<evidence type="ECO:0000256" key="1">
    <source>
        <dbReference type="SAM" id="MobiDB-lite"/>
    </source>
</evidence>
<feature type="compositionally biased region" description="Basic residues" evidence="1">
    <location>
        <begin position="23"/>
        <end position="45"/>
    </location>
</feature>
<keyword evidence="3" id="KW-1185">Reference proteome</keyword>
<comment type="caution">
    <text evidence="2">The sequence shown here is derived from an EMBL/GenBank/DDBJ whole genome shotgun (WGS) entry which is preliminary data.</text>
</comment>